<evidence type="ECO:0000256" key="4">
    <source>
        <dbReference type="ARBA" id="ARBA00023136"/>
    </source>
</evidence>
<organism evidence="5 6">
    <name type="scientific">Aspergillus avenaceus</name>
    <dbReference type="NCBI Taxonomy" id="36643"/>
    <lineage>
        <taxon>Eukaryota</taxon>
        <taxon>Fungi</taxon>
        <taxon>Dikarya</taxon>
        <taxon>Ascomycota</taxon>
        <taxon>Pezizomycotina</taxon>
        <taxon>Eurotiomycetes</taxon>
        <taxon>Eurotiomycetidae</taxon>
        <taxon>Eurotiales</taxon>
        <taxon>Aspergillaceae</taxon>
        <taxon>Aspergillus</taxon>
        <taxon>Aspergillus subgen. Circumdati</taxon>
    </lineage>
</organism>
<evidence type="ECO:0000313" key="5">
    <source>
        <dbReference type="EMBL" id="KAE8154648.1"/>
    </source>
</evidence>
<keyword evidence="6" id="KW-1185">Reference proteome</keyword>
<evidence type="ECO:0000313" key="6">
    <source>
        <dbReference type="Proteomes" id="UP000325780"/>
    </source>
</evidence>
<dbReference type="SUPFAM" id="SSF161084">
    <property type="entry name" value="MAPEG domain-like"/>
    <property type="match status" value="1"/>
</dbReference>
<evidence type="ECO:0000256" key="2">
    <source>
        <dbReference type="ARBA" id="ARBA00022692"/>
    </source>
</evidence>
<keyword evidence="2" id="KW-0812">Transmembrane</keyword>
<dbReference type="EMBL" id="ML742028">
    <property type="protein sequence ID" value="KAE8154648.1"/>
    <property type="molecule type" value="Genomic_DNA"/>
</dbReference>
<dbReference type="Pfam" id="PF01124">
    <property type="entry name" value="MAPEG"/>
    <property type="match status" value="1"/>
</dbReference>
<keyword evidence="3" id="KW-1133">Transmembrane helix</keyword>
<dbReference type="InterPro" id="IPR001129">
    <property type="entry name" value="Membr-assoc_MAPEG"/>
</dbReference>
<evidence type="ECO:0000256" key="3">
    <source>
        <dbReference type="ARBA" id="ARBA00022989"/>
    </source>
</evidence>
<dbReference type="GO" id="GO:0016020">
    <property type="term" value="C:membrane"/>
    <property type="evidence" value="ECO:0007669"/>
    <property type="project" value="UniProtKB-SubCell"/>
</dbReference>
<evidence type="ECO:0000256" key="1">
    <source>
        <dbReference type="ARBA" id="ARBA00004370"/>
    </source>
</evidence>
<proteinExistence type="predicted"/>
<accession>A0A5N6U7S2</accession>
<dbReference type="PANTHER" id="PTHR35371">
    <property type="entry name" value="INNER MEMBRANE PROTEIN"/>
    <property type="match status" value="1"/>
</dbReference>
<sequence length="167" mass="18528">MASLLTAIGLNQPPLTTGVPNYGPGFLIFHFLFAYAGLASRHLKQLHGIDHQVSPRQDLNKYGETAVRAGKMTRKQLDRIHRNEAAHANSVENYPLFVAAISMATYAGIPRTAINAAGLAYTVSRILYAANYILAERLWTSLLRPVFWWTGNLSCLYLLWEAGKALN</sequence>
<dbReference type="Gene3D" id="1.20.120.550">
    <property type="entry name" value="Membrane associated eicosanoid/glutathione metabolism-like domain"/>
    <property type="match status" value="1"/>
</dbReference>
<dbReference type="Proteomes" id="UP000325780">
    <property type="component" value="Unassembled WGS sequence"/>
</dbReference>
<evidence type="ECO:0008006" key="7">
    <source>
        <dbReference type="Google" id="ProtNLM"/>
    </source>
</evidence>
<dbReference type="AlphaFoldDB" id="A0A5N6U7S2"/>
<comment type="subcellular location">
    <subcellularLocation>
        <location evidence="1">Membrane</location>
    </subcellularLocation>
</comment>
<dbReference type="PANTHER" id="PTHR35371:SF2">
    <property type="entry name" value="MAPEG FAMILY PROTEIN"/>
    <property type="match status" value="1"/>
</dbReference>
<gene>
    <name evidence="5" type="ORF">BDV25DRAFT_103363</name>
</gene>
<name>A0A5N6U7S2_ASPAV</name>
<keyword evidence="4" id="KW-0472">Membrane</keyword>
<protein>
    <recommendedName>
        <fullName evidence="7">Membrane-associated, eicosanoid/glutathione metabolism protein</fullName>
    </recommendedName>
</protein>
<dbReference type="OrthoDB" id="2122304at2759"/>
<reference evidence="5 6" key="1">
    <citation type="submission" date="2019-04" db="EMBL/GenBank/DDBJ databases">
        <title>Friends and foes A comparative genomics study of 23 Aspergillus species from section Flavi.</title>
        <authorList>
            <consortium name="DOE Joint Genome Institute"/>
            <person name="Kjaerbolling I."/>
            <person name="Vesth T."/>
            <person name="Frisvad J.C."/>
            <person name="Nybo J.L."/>
            <person name="Theobald S."/>
            <person name="Kildgaard S."/>
            <person name="Isbrandt T."/>
            <person name="Kuo A."/>
            <person name="Sato A."/>
            <person name="Lyhne E.K."/>
            <person name="Kogle M.E."/>
            <person name="Wiebenga A."/>
            <person name="Kun R.S."/>
            <person name="Lubbers R.J."/>
            <person name="Makela M.R."/>
            <person name="Barry K."/>
            <person name="Chovatia M."/>
            <person name="Clum A."/>
            <person name="Daum C."/>
            <person name="Haridas S."/>
            <person name="He G."/>
            <person name="LaButti K."/>
            <person name="Lipzen A."/>
            <person name="Mondo S."/>
            <person name="Riley R."/>
            <person name="Salamov A."/>
            <person name="Simmons B.A."/>
            <person name="Magnuson J.K."/>
            <person name="Henrissat B."/>
            <person name="Mortensen U.H."/>
            <person name="Larsen T.O."/>
            <person name="Devries R.P."/>
            <person name="Grigoriev I.V."/>
            <person name="Machida M."/>
            <person name="Baker S.E."/>
            <person name="Andersen M.R."/>
        </authorList>
    </citation>
    <scope>NUCLEOTIDE SEQUENCE [LARGE SCALE GENOMIC DNA]</scope>
    <source>
        <strain evidence="5 6">IBT 18842</strain>
    </source>
</reference>
<dbReference type="InterPro" id="IPR023352">
    <property type="entry name" value="MAPEG-like_dom_sf"/>
</dbReference>